<sequence>MVGSGRKNEIRVDPQMIYSHPISSMGCAGGGLNGWDRIAVLPHKLSTTYGPLGQRILSTNKEKQKKVKGIYEVHR</sequence>
<proteinExistence type="predicted"/>
<gene>
    <name evidence="1" type="ORF">MtrDRAFT_AC148396g32v2</name>
</gene>
<name>A2Q1B0_MEDTR</name>
<dbReference type="AlphaFoldDB" id="A2Q1B0"/>
<reference evidence="1" key="1">
    <citation type="submission" date="2005-03" db="EMBL/GenBank/DDBJ databases">
        <authorList>
            <person name="Town C.D."/>
        </authorList>
    </citation>
    <scope>NUCLEOTIDE SEQUENCE</scope>
</reference>
<protein>
    <submittedName>
        <fullName evidence="1">Uncharacterized protein</fullName>
    </submittedName>
</protein>
<dbReference type="EMBL" id="AC148396">
    <property type="protein sequence ID" value="ABN05727.1"/>
    <property type="molecule type" value="Genomic_DNA"/>
</dbReference>
<accession>A2Q1B0</accession>
<reference evidence="1" key="2">
    <citation type="submission" date="2007-03" db="EMBL/GenBank/DDBJ databases">
        <authorList>
            <consortium name="The International Medicago Genome Annotation Group"/>
        </authorList>
    </citation>
    <scope>NUCLEOTIDE SEQUENCE</scope>
</reference>
<evidence type="ECO:0000313" key="1">
    <source>
        <dbReference type="EMBL" id="ABN05727.1"/>
    </source>
</evidence>
<organism evidence="1">
    <name type="scientific">Medicago truncatula</name>
    <name type="common">Barrel medic</name>
    <name type="synonym">Medicago tribuloides</name>
    <dbReference type="NCBI Taxonomy" id="3880"/>
    <lineage>
        <taxon>Eukaryota</taxon>
        <taxon>Viridiplantae</taxon>
        <taxon>Streptophyta</taxon>
        <taxon>Embryophyta</taxon>
        <taxon>Tracheophyta</taxon>
        <taxon>Spermatophyta</taxon>
        <taxon>Magnoliopsida</taxon>
        <taxon>eudicotyledons</taxon>
        <taxon>Gunneridae</taxon>
        <taxon>Pentapetalae</taxon>
        <taxon>rosids</taxon>
        <taxon>fabids</taxon>
        <taxon>Fabales</taxon>
        <taxon>Fabaceae</taxon>
        <taxon>Papilionoideae</taxon>
        <taxon>50 kb inversion clade</taxon>
        <taxon>NPAAA clade</taxon>
        <taxon>Hologalegina</taxon>
        <taxon>IRL clade</taxon>
        <taxon>Trifolieae</taxon>
        <taxon>Medicago</taxon>
    </lineage>
</organism>
<dbReference type="PROSITE" id="PS51257">
    <property type="entry name" value="PROKAR_LIPOPROTEIN"/>
    <property type="match status" value="1"/>
</dbReference>